<dbReference type="EMBL" id="JACJSI010000075">
    <property type="protein sequence ID" value="MBD2532935.1"/>
    <property type="molecule type" value="Genomic_DNA"/>
</dbReference>
<evidence type="ECO:0000256" key="1">
    <source>
        <dbReference type="SAM" id="MobiDB-lite"/>
    </source>
</evidence>
<feature type="region of interest" description="Disordered" evidence="1">
    <location>
        <begin position="289"/>
        <end position="309"/>
    </location>
</feature>
<feature type="compositionally biased region" description="Polar residues" evidence="1">
    <location>
        <begin position="289"/>
        <end position="308"/>
    </location>
</feature>
<comment type="caution">
    <text evidence="2">The sequence shown here is derived from an EMBL/GenBank/DDBJ whole genome shotgun (WGS) entry which is preliminary data.</text>
</comment>
<feature type="region of interest" description="Disordered" evidence="1">
    <location>
        <begin position="424"/>
        <end position="474"/>
    </location>
</feature>
<proteinExistence type="predicted"/>
<feature type="region of interest" description="Disordered" evidence="1">
    <location>
        <begin position="239"/>
        <end position="273"/>
    </location>
</feature>
<sequence length="486" mass="54843">MSLTLNTPQITSPKSGTNCFKNQASFLAWESRSRDTIEVKRCYVDVAGGDLIAGILLSQIIYWHLPDHEGQSRLRIERDGYKWLAKKRDDWWKECRITPRQFDLATKLLQSKNLIKTATYKFGNSPIKHIRIDWENFLNELQAVVQSPPDAPERIKTTFTRSDQNGNLTKCQSLNLQNGELELTKMSNLKLTFCQDDLIDTEITSKITSEITHNAPLASPPAPPTQECVCEKEELDLTTEEIELEKPTPEEPTSLLKKSESSQQTDNPSRGSTIAAASFDKSEQANNQLVAPNPKSASPTSLPDSTCYTMHPTEKTEQAMRESGLPPWMDKAGPNGWKAEFVESYRQYLNSTPRYAKELIRQATTGEAKNALTRLSKTDSGKAEIQNHWDSFNELKERQQPTQSKHNANSSNDDVLAMAIAADEERRQQEQSKQERKNEYRFSPQMLELKAKLQAAASSAKVPSNTRPSSTNLREVEAQLKLALRA</sequence>
<feature type="compositionally biased region" description="Polar residues" evidence="1">
    <location>
        <begin position="462"/>
        <end position="473"/>
    </location>
</feature>
<evidence type="ECO:0000313" key="3">
    <source>
        <dbReference type="Proteomes" id="UP000623440"/>
    </source>
</evidence>
<feature type="compositionally biased region" description="Basic and acidic residues" evidence="1">
    <location>
        <begin position="424"/>
        <end position="440"/>
    </location>
</feature>
<name>A0ABR8DXF1_9NOSO</name>
<feature type="compositionally biased region" description="Low complexity" evidence="1">
    <location>
        <begin position="452"/>
        <end position="461"/>
    </location>
</feature>
<dbReference type="RefSeq" id="WP_190943534.1">
    <property type="nucleotide sequence ID" value="NZ_JACJSI010000075.1"/>
</dbReference>
<accession>A0ABR8DXF1</accession>
<gene>
    <name evidence="2" type="ORF">H6G97_26500</name>
</gene>
<reference evidence="2 3" key="1">
    <citation type="journal article" date="2020" name="ISME J.">
        <title>Comparative genomics reveals insights into cyanobacterial evolution and habitat adaptation.</title>
        <authorList>
            <person name="Chen M.Y."/>
            <person name="Teng W.K."/>
            <person name="Zhao L."/>
            <person name="Hu C.X."/>
            <person name="Zhou Y.K."/>
            <person name="Han B.P."/>
            <person name="Song L.R."/>
            <person name="Shu W.S."/>
        </authorList>
    </citation>
    <scope>NUCLEOTIDE SEQUENCE [LARGE SCALE GENOMIC DNA]</scope>
    <source>
        <strain evidence="2 3">FACHB-838</strain>
    </source>
</reference>
<dbReference type="Proteomes" id="UP000623440">
    <property type="component" value="Unassembled WGS sequence"/>
</dbReference>
<protein>
    <recommendedName>
        <fullName evidence="4">Replication protein O</fullName>
    </recommendedName>
</protein>
<organism evidence="2 3">
    <name type="scientific">Nostoc flagelliforme FACHB-838</name>
    <dbReference type="NCBI Taxonomy" id="2692904"/>
    <lineage>
        <taxon>Bacteria</taxon>
        <taxon>Bacillati</taxon>
        <taxon>Cyanobacteriota</taxon>
        <taxon>Cyanophyceae</taxon>
        <taxon>Nostocales</taxon>
        <taxon>Nostocaceae</taxon>
        <taxon>Nostoc</taxon>
    </lineage>
</organism>
<evidence type="ECO:0000313" key="2">
    <source>
        <dbReference type="EMBL" id="MBD2532935.1"/>
    </source>
</evidence>
<feature type="compositionally biased region" description="Polar residues" evidence="1">
    <location>
        <begin position="261"/>
        <end position="272"/>
    </location>
</feature>
<evidence type="ECO:0008006" key="4">
    <source>
        <dbReference type="Google" id="ProtNLM"/>
    </source>
</evidence>
<keyword evidence="3" id="KW-1185">Reference proteome</keyword>